<proteinExistence type="predicted"/>
<protein>
    <submittedName>
        <fullName evidence="1">Uncharacterized protein</fullName>
    </submittedName>
</protein>
<dbReference type="STRING" id="1121416.SAMN02745220_04097"/>
<organism evidence="1 2">
    <name type="scientific">Desulfopila aestuarii DSM 18488</name>
    <dbReference type="NCBI Taxonomy" id="1121416"/>
    <lineage>
        <taxon>Bacteria</taxon>
        <taxon>Pseudomonadati</taxon>
        <taxon>Thermodesulfobacteriota</taxon>
        <taxon>Desulfobulbia</taxon>
        <taxon>Desulfobulbales</taxon>
        <taxon>Desulfocapsaceae</taxon>
        <taxon>Desulfopila</taxon>
    </lineage>
</organism>
<sequence length="280" mass="31640">MLFKLCWVKLVGKIKVLLLVWILIFGLLWSDEENTLAGSEPARVLLISSYHPGFPTFFQQVNGIKSVFTEKGIALDVEFMDKKRFSDDTIETLFLDLLSYKLNRTKPYNVIMAADDDALLFLLKHKANLFPTQSAVFFGVNNIAKARELNGRQGITGVIEAVSMKETVEMMLDLLPKTKTVLVLVDKTPSSIGDLNTFRALSNTYPQVVFTELSLGDHSYTEFADALQKIEGETAVLLLSAYVDKDGNRMQFNDSLQLILNNLHQPLFRKRSTNAIFSYR</sequence>
<gene>
    <name evidence="1" type="ORF">SAMN02745220_04097</name>
</gene>
<name>A0A1M7YG50_9BACT</name>
<reference evidence="1 2" key="1">
    <citation type="submission" date="2016-12" db="EMBL/GenBank/DDBJ databases">
        <authorList>
            <person name="Song W.-J."/>
            <person name="Kurnit D.M."/>
        </authorList>
    </citation>
    <scope>NUCLEOTIDE SEQUENCE [LARGE SCALE GENOMIC DNA]</scope>
    <source>
        <strain evidence="1 2">DSM 18488</strain>
    </source>
</reference>
<evidence type="ECO:0000313" key="1">
    <source>
        <dbReference type="EMBL" id="SHO51615.1"/>
    </source>
</evidence>
<dbReference type="AlphaFoldDB" id="A0A1M7YG50"/>
<accession>A0A1M7YG50</accession>
<dbReference type="Proteomes" id="UP000184603">
    <property type="component" value="Unassembled WGS sequence"/>
</dbReference>
<dbReference type="EMBL" id="FRFE01000026">
    <property type="protein sequence ID" value="SHO51615.1"/>
    <property type="molecule type" value="Genomic_DNA"/>
</dbReference>
<evidence type="ECO:0000313" key="2">
    <source>
        <dbReference type="Proteomes" id="UP000184603"/>
    </source>
</evidence>
<keyword evidence="2" id="KW-1185">Reference proteome</keyword>